<proteinExistence type="predicted"/>
<protein>
    <submittedName>
        <fullName evidence="1">Uncharacterized protein</fullName>
    </submittedName>
</protein>
<dbReference type="Proteomes" id="UP000701801">
    <property type="component" value="Unassembled WGS sequence"/>
</dbReference>
<dbReference type="AlphaFoldDB" id="A0A9N9LJ48"/>
<name>A0A9N9LJ48_9HELO</name>
<evidence type="ECO:0000313" key="1">
    <source>
        <dbReference type="EMBL" id="CAG8974095.1"/>
    </source>
</evidence>
<reference evidence="1" key="1">
    <citation type="submission" date="2021-07" db="EMBL/GenBank/DDBJ databases">
        <authorList>
            <person name="Durling M."/>
        </authorList>
    </citation>
    <scope>NUCLEOTIDE SEQUENCE</scope>
</reference>
<dbReference type="EMBL" id="CAJVRM010000092">
    <property type="protein sequence ID" value="CAG8974095.1"/>
    <property type="molecule type" value="Genomic_DNA"/>
</dbReference>
<comment type="caution">
    <text evidence="1">The sequence shown here is derived from an EMBL/GenBank/DDBJ whole genome shotgun (WGS) entry which is preliminary data.</text>
</comment>
<evidence type="ECO:0000313" key="2">
    <source>
        <dbReference type="Proteomes" id="UP000701801"/>
    </source>
</evidence>
<gene>
    <name evidence="1" type="ORF">HYALB_00011617</name>
</gene>
<organism evidence="1 2">
    <name type="scientific">Hymenoscyphus albidus</name>
    <dbReference type="NCBI Taxonomy" id="595503"/>
    <lineage>
        <taxon>Eukaryota</taxon>
        <taxon>Fungi</taxon>
        <taxon>Dikarya</taxon>
        <taxon>Ascomycota</taxon>
        <taxon>Pezizomycotina</taxon>
        <taxon>Leotiomycetes</taxon>
        <taxon>Helotiales</taxon>
        <taxon>Helotiaceae</taxon>
        <taxon>Hymenoscyphus</taxon>
    </lineage>
</organism>
<keyword evidence="2" id="KW-1185">Reference proteome</keyword>
<sequence length="104" mass="11556">MARSCTSYEIRYSCGHVEERFVHASGCPKNGTCKVKVETSSVNEICPNASSKAACMLFGGNQLHFALLKALFLGFGGEKIVRQKRRDMHEATCGIPHRHLKEIM</sequence>
<accession>A0A9N9LJ48</accession>